<proteinExistence type="predicted"/>
<accession>A0A2D0JKG4</accession>
<dbReference type="AlphaFoldDB" id="A0A2D0JKG4"/>
<dbReference type="EMBL" id="NITZ01000030">
    <property type="protein sequence ID" value="PHM46783.1"/>
    <property type="molecule type" value="Genomic_DNA"/>
</dbReference>
<evidence type="ECO:0000256" key="1">
    <source>
        <dbReference type="SAM" id="Coils"/>
    </source>
</evidence>
<feature type="coiled-coil region" evidence="1">
    <location>
        <begin position="23"/>
        <end position="50"/>
    </location>
</feature>
<evidence type="ECO:0000313" key="3">
    <source>
        <dbReference type="Proteomes" id="UP000221980"/>
    </source>
</evidence>
<sequence length="291" mass="33986">MMNHLNFLMNSLIQDHNKNLWRLDTLKMKKNEAINKLEILKDRAEYLQDMPRGSQDFKKWHRDTEVAIEHVFGTDTRHSQDFKKIQYSLNVFFSGMPDSKFQESYQRGINTAITVIDSFINEIEEYWTEEEPAIQTVELEAVDKVKLIITRFHQVSRQLRARHSDRPTIEIEDEYDVQDLFHALLKIYFDDVRAEEYTPSYAGAASRVDFLLKQEQLVIEIKKTRKGLGAKEIGEQLIIDSQRYQAHPDCGQLICFVYDPEGRVANPRGIENDLTKEINGVSVSVYITPIQ</sequence>
<keyword evidence="3" id="KW-1185">Reference proteome</keyword>
<keyword evidence="1" id="KW-0175">Coiled coil</keyword>
<comment type="caution">
    <text evidence="2">The sequence shown here is derived from an EMBL/GenBank/DDBJ whole genome shotgun (WGS) entry which is preliminary data.</text>
</comment>
<reference evidence="2 3" key="1">
    <citation type="journal article" date="2017" name="Nat. Microbiol.">
        <title>Natural product diversity associated with the nematode symbionts Photorhabdus and Xenorhabdus.</title>
        <authorList>
            <person name="Tobias N.J."/>
            <person name="Wolff H."/>
            <person name="Djahanschiri B."/>
            <person name="Grundmann F."/>
            <person name="Kronenwerth M."/>
            <person name="Shi Y.M."/>
            <person name="Simonyi S."/>
            <person name="Grun P."/>
            <person name="Shapiro-Ilan D."/>
            <person name="Pidot S.J."/>
            <person name="Stinear T.P."/>
            <person name="Ebersberger I."/>
            <person name="Bode H.B."/>
        </authorList>
    </citation>
    <scope>NUCLEOTIDE SEQUENCE [LARGE SCALE GENOMIC DNA]</scope>
    <source>
        <strain evidence="2 3">DSM 17902</strain>
    </source>
</reference>
<name>A0A2D0JKG4_9GAMM</name>
<evidence type="ECO:0008006" key="4">
    <source>
        <dbReference type="Google" id="ProtNLM"/>
    </source>
</evidence>
<evidence type="ECO:0000313" key="2">
    <source>
        <dbReference type="EMBL" id="PHM46783.1"/>
    </source>
</evidence>
<dbReference type="Pfam" id="PF18742">
    <property type="entry name" value="DpnII-MboI"/>
    <property type="match status" value="1"/>
</dbReference>
<protein>
    <recommendedName>
        <fullName evidence="4">Malate dehydrogenase</fullName>
    </recommendedName>
</protein>
<dbReference type="RefSeq" id="WP_244170991.1">
    <property type="nucleotide sequence ID" value="NZ_CAWNQI010000063.1"/>
</dbReference>
<organism evidence="2 3">
    <name type="scientific">Xenorhabdus miraniensis</name>
    <dbReference type="NCBI Taxonomy" id="351674"/>
    <lineage>
        <taxon>Bacteria</taxon>
        <taxon>Pseudomonadati</taxon>
        <taxon>Pseudomonadota</taxon>
        <taxon>Gammaproteobacteria</taxon>
        <taxon>Enterobacterales</taxon>
        <taxon>Morganellaceae</taxon>
        <taxon>Xenorhabdus</taxon>
    </lineage>
</organism>
<dbReference type="Proteomes" id="UP000221980">
    <property type="component" value="Unassembled WGS sequence"/>
</dbReference>
<gene>
    <name evidence="2" type="ORF">Xmir_03902</name>
</gene>